<evidence type="ECO:0000256" key="1">
    <source>
        <dbReference type="SAM" id="MobiDB-lite"/>
    </source>
</evidence>
<sequence>MRLHRDGSFELLQEPEPQESPTSAKGMGNGGTNDSDADLAQKSGIPVIDKRKVAAGHGNASKTTGQLGAEEHAPTRYGTLRIWTSYDEMEKKHWLTVRNVESEEDDHAAAGPHSKPPNGEGEQSKPSLYRRFLLQDNLLPAWHGSTRRISLPSRIHESVEQMVETILRAK</sequence>
<dbReference type="AlphaFoldDB" id="A0A7R9ZT48"/>
<dbReference type="EMBL" id="HBEF01024502">
    <property type="protein sequence ID" value="CAD8343042.1"/>
    <property type="molecule type" value="Transcribed_RNA"/>
</dbReference>
<evidence type="ECO:0000313" key="2">
    <source>
        <dbReference type="EMBL" id="CAD8343042.1"/>
    </source>
</evidence>
<protein>
    <submittedName>
        <fullName evidence="2">Uncharacterized protein</fullName>
    </submittedName>
</protein>
<proteinExistence type="predicted"/>
<reference evidence="2" key="1">
    <citation type="submission" date="2021-01" db="EMBL/GenBank/DDBJ databases">
        <authorList>
            <person name="Corre E."/>
            <person name="Pelletier E."/>
            <person name="Niang G."/>
            <person name="Scheremetjew M."/>
            <person name="Finn R."/>
            <person name="Kale V."/>
            <person name="Holt S."/>
            <person name="Cochrane G."/>
            <person name="Meng A."/>
            <person name="Brown T."/>
            <person name="Cohen L."/>
        </authorList>
    </citation>
    <scope>NUCLEOTIDE SEQUENCE</scope>
    <source>
        <strain evidence="2">CCMP3328</strain>
    </source>
</reference>
<organism evidence="2">
    <name type="scientific">Craspedostauros australis</name>
    <dbReference type="NCBI Taxonomy" id="1486917"/>
    <lineage>
        <taxon>Eukaryota</taxon>
        <taxon>Sar</taxon>
        <taxon>Stramenopiles</taxon>
        <taxon>Ochrophyta</taxon>
        <taxon>Bacillariophyta</taxon>
        <taxon>Bacillariophyceae</taxon>
        <taxon>Bacillariophycidae</taxon>
        <taxon>Naviculales</taxon>
        <taxon>Naviculaceae</taxon>
        <taxon>Craspedostauros</taxon>
    </lineage>
</organism>
<feature type="region of interest" description="Disordered" evidence="1">
    <location>
        <begin position="97"/>
        <end position="126"/>
    </location>
</feature>
<feature type="region of interest" description="Disordered" evidence="1">
    <location>
        <begin position="1"/>
        <end position="72"/>
    </location>
</feature>
<name>A0A7R9ZT48_9STRA</name>
<accession>A0A7R9ZT48</accession>
<gene>
    <name evidence="2" type="ORF">CAUS1442_LOCUS15177</name>
</gene>